<protein>
    <submittedName>
        <fullName evidence="2">DUF559 domain-containing protein</fullName>
    </submittedName>
</protein>
<dbReference type="InterPro" id="IPR049468">
    <property type="entry name" value="Restrct_endonuc-II-like_dom"/>
</dbReference>
<evidence type="ECO:0000313" key="2">
    <source>
        <dbReference type="EMBL" id="WRL65479.1"/>
    </source>
</evidence>
<gene>
    <name evidence="2" type="ORF">U6N30_07650</name>
</gene>
<evidence type="ECO:0000313" key="3">
    <source>
        <dbReference type="Proteomes" id="UP001324287"/>
    </source>
</evidence>
<dbReference type="RefSeq" id="WP_324276801.1">
    <property type="nucleotide sequence ID" value="NZ_CP141261.1"/>
</dbReference>
<sequence>MTIQRGRLEALVPERSLVDAWTWAHTPRRNRLAARELPLVRHALIDGVRSREFRVSAVRRESARLGSHPGRAALEEVLALVAGGCQSELEIWGVLHVLPGPPQVPAGVQQHPVPLPGGRIVHLDAAFLEAMVAVELDGASFHGSRLQRERDLRRDSALAAAGWVVLRFSYERLVTDPEGCRREIVAAVLGRMVTR</sequence>
<dbReference type="InterPro" id="IPR011335">
    <property type="entry name" value="Restrct_endonuc-II-like"/>
</dbReference>
<dbReference type="EMBL" id="CP141261">
    <property type="protein sequence ID" value="WRL65479.1"/>
    <property type="molecule type" value="Genomic_DNA"/>
</dbReference>
<keyword evidence="3" id="KW-1185">Reference proteome</keyword>
<dbReference type="Pfam" id="PF18741">
    <property type="entry name" value="MTES_1575"/>
    <property type="match status" value="1"/>
</dbReference>
<dbReference type="Gene3D" id="3.40.960.10">
    <property type="entry name" value="VSR Endonuclease"/>
    <property type="match status" value="1"/>
</dbReference>
<proteinExistence type="predicted"/>
<reference evidence="2 3" key="1">
    <citation type="submission" date="2023-12" db="EMBL/GenBank/DDBJ databases">
        <title>Blastococcus brunescens sp. nov., an actonobacterium isolated from sandstone collected in sahara desert.</title>
        <authorList>
            <person name="Gtari M."/>
            <person name="Ghodhbane F."/>
        </authorList>
    </citation>
    <scope>NUCLEOTIDE SEQUENCE [LARGE SCALE GENOMIC DNA]</scope>
    <source>
        <strain evidence="2 3">BMG 8361</strain>
    </source>
</reference>
<accession>A0ABZ1B7W5</accession>
<feature type="domain" description="Restriction endonuclease type II-like" evidence="1">
    <location>
        <begin position="129"/>
        <end position="187"/>
    </location>
</feature>
<name>A0ABZ1B7W5_9ACTN</name>
<evidence type="ECO:0000259" key="1">
    <source>
        <dbReference type="Pfam" id="PF18741"/>
    </source>
</evidence>
<dbReference type="Proteomes" id="UP001324287">
    <property type="component" value="Chromosome"/>
</dbReference>
<dbReference type="SUPFAM" id="SSF52980">
    <property type="entry name" value="Restriction endonuclease-like"/>
    <property type="match status" value="1"/>
</dbReference>
<organism evidence="2 3">
    <name type="scientific">Blastococcus brunescens</name>
    <dbReference type="NCBI Taxonomy" id="1564165"/>
    <lineage>
        <taxon>Bacteria</taxon>
        <taxon>Bacillati</taxon>
        <taxon>Actinomycetota</taxon>
        <taxon>Actinomycetes</taxon>
        <taxon>Geodermatophilales</taxon>
        <taxon>Geodermatophilaceae</taxon>
        <taxon>Blastococcus</taxon>
    </lineage>
</organism>